<feature type="non-terminal residue" evidence="1">
    <location>
        <position position="1"/>
    </location>
</feature>
<comment type="caution">
    <text evidence="1">The sequence shown here is derived from an EMBL/GenBank/DDBJ whole genome shotgun (WGS) entry which is preliminary data.</text>
</comment>
<proteinExistence type="predicted"/>
<dbReference type="Proteomes" id="UP001166674">
    <property type="component" value="Unassembled WGS sequence"/>
</dbReference>
<accession>A0AA41MJL1</accession>
<keyword evidence="1" id="KW-0472">Membrane</keyword>
<gene>
    <name evidence="1" type="ORF">SUZIE_121400</name>
</gene>
<keyword evidence="2" id="KW-1185">Reference proteome</keyword>
<evidence type="ECO:0000313" key="2">
    <source>
        <dbReference type="Proteomes" id="UP001166674"/>
    </source>
</evidence>
<sequence length="58" mass="6235">LVRLVPLLSGTHSSIPEDSLTYASMTLQSLGEKSNHLTANHSADLDPVVYAQIKVTSQ</sequence>
<dbReference type="PANTHER" id="PTHR37997">
    <property type="entry name" value="TRANSMEMBRANE PROTEIN C1ORF162"/>
    <property type="match status" value="1"/>
</dbReference>
<evidence type="ECO:0000313" key="1">
    <source>
        <dbReference type="EMBL" id="MBZ3873130.1"/>
    </source>
</evidence>
<dbReference type="InterPro" id="IPR037763">
    <property type="entry name" value="C1orf162"/>
</dbReference>
<reference evidence="1" key="1">
    <citation type="submission" date="2020-03" db="EMBL/GenBank/DDBJ databases">
        <title>Studies in the Genomics of Life Span.</title>
        <authorList>
            <person name="Glass D."/>
        </authorList>
    </citation>
    <scope>NUCLEOTIDE SEQUENCE</scope>
    <source>
        <strain evidence="1">SUZIE</strain>
        <tissue evidence="1">Muscle</tissue>
    </source>
</reference>
<organism evidence="1 2">
    <name type="scientific">Sciurus carolinensis</name>
    <name type="common">Eastern gray squirrel</name>
    <dbReference type="NCBI Taxonomy" id="30640"/>
    <lineage>
        <taxon>Eukaryota</taxon>
        <taxon>Metazoa</taxon>
        <taxon>Chordata</taxon>
        <taxon>Craniata</taxon>
        <taxon>Vertebrata</taxon>
        <taxon>Euteleostomi</taxon>
        <taxon>Mammalia</taxon>
        <taxon>Eutheria</taxon>
        <taxon>Euarchontoglires</taxon>
        <taxon>Glires</taxon>
        <taxon>Rodentia</taxon>
        <taxon>Sciuromorpha</taxon>
        <taxon>Sciuridae</taxon>
        <taxon>Sciurinae</taxon>
        <taxon>Sciurini</taxon>
        <taxon>Sciurus</taxon>
    </lineage>
</organism>
<dbReference type="EMBL" id="JAATJV010198800">
    <property type="protein sequence ID" value="MBZ3873130.1"/>
    <property type="molecule type" value="Genomic_DNA"/>
</dbReference>
<dbReference type="AlphaFoldDB" id="A0AA41MJL1"/>
<protein>
    <submittedName>
        <fullName evidence="1">Transmembrane protein</fullName>
    </submittedName>
</protein>
<keyword evidence="1" id="KW-0812">Transmembrane</keyword>
<dbReference type="PANTHER" id="PTHR37997:SF1">
    <property type="entry name" value="TRANSMEMBRANE PROTEIN C1ORF162"/>
    <property type="match status" value="1"/>
</dbReference>
<name>A0AA41MJL1_SCICA</name>